<evidence type="ECO:0000256" key="6">
    <source>
        <dbReference type="ARBA" id="ARBA00023170"/>
    </source>
</evidence>
<name>A0A9D4KCX6_DREPO</name>
<feature type="transmembrane region" description="Helical" evidence="8">
    <location>
        <begin position="42"/>
        <end position="61"/>
    </location>
</feature>
<keyword evidence="11" id="KW-1185">Reference proteome</keyword>
<evidence type="ECO:0000256" key="4">
    <source>
        <dbReference type="ARBA" id="ARBA00022989"/>
    </source>
</evidence>
<feature type="transmembrane region" description="Helical" evidence="8">
    <location>
        <begin position="122"/>
        <end position="140"/>
    </location>
</feature>
<evidence type="ECO:0000256" key="2">
    <source>
        <dbReference type="ARBA" id="ARBA00022475"/>
    </source>
</evidence>
<dbReference type="GO" id="GO:0004930">
    <property type="term" value="F:G protein-coupled receptor activity"/>
    <property type="evidence" value="ECO:0007669"/>
    <property type="project" value="UniProtKB-KW"/>
</dbReference>
<keyword evidence="4 8" id="KW-1133">Transmembrane helix</keyword>
<keyword evidence="5 8" id="KW-0472">Membrane</keyword>
<protein>
    <recommendedName>
        <fullName evidence="9">G-protein coupled receptors family 1 profile domain-containing protein</fullName>
    </recommendedName>
</protein>
<evidence type="ECO:0000259" key="9">
    <source>
        <dbReference type="PROSITE" id="PS50262"/>
    </source>
</evidence>
<dbReference type="PANTHER" id="PTHR24241:SF83">
    <property type="entry name" value="G-PROTEIN COUPLED RECEPTOR 150-RELATED"/>
    <property type="match status" value="1"/>
</dbReference>
<feature type="transmembrane region" description="Helical" evidence="8">
    <location>
        <begin position="273"/>
        <end position="295"/>
    </location>
</feature>
<dbReference type="PROSITE" id="PS00237">
    <property type="entry name" value="G_PROTEIN_RECEP_F1_1"/>
    <property type="match status" value="1"/>
</dbReference>
<feature type="transmembrane region" description="Helical" evidence="8">
    <location>
        <begin position="307"/>
        <end position="336"/>
    </location>
</feature>
<keyword evidence="2" id="KW-1003">Cell membrane</keyword>
<dbReference type="EMBL" id="JAIWYP010000004">
    <property type="protein sequence ID" value="KAH3837235.1"/>
    <property type="molecule type" value="Genomic_DNA"/>
</dbReference>
<evidence type="ECO:0000313" key="11">
    <source>
        <dbReference type="Proteomes" id="UP000828390"/>
    </source>
</evidence>
<dbReference type="InterPro" id="IPR017452">
    <property type="entry name" value="GPCR_Rhodpsn_7TM"/>
</dbReference>
<evidence type="ECO:0000256" key="7">
    <source>
        <dbReference type="RuleBase" id="RU000688"/>
    </source>
</evidence>
<gene>
    <name evidence="10" type="ORF">DPMN_110616</name>
</gene>
<keyword evidence="3 7" id="KW-0812">Transmembrane</keyword>
<dbReference type="AlphaFoldDB" id="A0A9D4KCX6"/>
<keyword evidence="6 7" id="KW-0675">Receptor</keyword>
<dbReference type="OrthoDB" id="5987909at2759"/>
<organism evidence="10 11">
    <name type="scientific">Dreissena polymorpha</name>
    <name type="common">Zebra mussel</name>
    <name type="synonym">Mytilus polymorpha</name>
    <dbReference type="NCBI Taxonomy" id="45954"/>
    <lineage>
        <taxon>Eukaryota</taxon>
        <taxon>Metazoa</taxon>
        <taxon>Spiralia</taxon>
        <taxon>Lophotrochozoa</taxon>
        <taxon>Mollusca</taxon>
        <taxon>Bivalvia</taxon>
        <taxon>Autobranchia</taxon>
        <taxon>Heteroconchia</taxon>
        <taxon>Euheterodonta</taxon>
        <taxon>Imparidentia</taxon>
        <taxon>Neoheterodontei</taxon>
        <taxon>Myida</taxon>
        <taxon>Dreissenoidea</taxon>
        <taxon>Dreissenidae</taxon>
        <taxon>Dreissena</taxon>
    </lineage>
</organism>
<evidence type="ECO:0000256" key="5">
    <source>
        <dbReference type="ARBA" id="ARBA00023136"/>
    </source>
</evidence>
<dbReference type="Pfam" id="PF00001">
    <property type="entry name" value="7tm_1"/>
    <property type="match status" value="1"/>
</dbReference>
<feature type="transmembrane region" description="Helical" evidence="8">
    <location>
        <begin position="81"/>
        <end position="102"/>
    </location>
</feature>
<dbReference type="PRINTS" id="PR00237">
    <property type="entry name" value="GPCRRHODOPSN"/>
</dbReference>
<feature type="transmembrane region" description="Helical" evidence="8">
    <location>
        <begin position="161"/>
        <end position="183"/>
    </location>
</feature>
<sequence length="381" mass="43151">MSGNSTWSDWNITNVTTNSSSPLVDECGTVHDIGLHKPTRLAILYLTIIIGLIGFFLVLLYMCCNRRISPRFNHLSRVNAFILNLTFADLLVILIAVLPQLAWEHVDRDWSAGPVMCRIVKFLQSFSMISSNYILVVIAIDRHQAIRAPLKESWPIWKMAGLGWIAAAVCSLPMFGIFQLNYVDGQTRCENIFRGKPNSHRQAWIAYICFSVFFIPLLILIICYIRIFMKVAQKANENKNRKTLTFKRQTGKVYLQSTKSTSLPRAKTKTLKLTCAIIATFIIASMPYFVVEMIMSFGNHCIMSKSLYALLGGMAACNSAVNPFIYLAFNVTFAWIRDVRQRYHGARRNNLRFVFSANSSVDSQPSLKHFALGSTTNTFVN</sequence>
<accession>A0A9D4KCX6</accession>
<feature type="domain" description="G-protein coupled receptors family 1 profile" evidence="9">
    <location>
        <begin position="54"/>
        <end position="326"/>
    </location>
</feature>
<feature type="transmembrane region" description="Helical" evidence="8">
    <location>
        <begin position="203"/>
        <end position="225"/>
    </location>
</feature>
<dbReference type="InterPro" id="IPR000276">
    <property type="entry name" value="GPCR_Rhodpsn"/>
</dbReference>
<dbReference type="Proteomes" id="UP000828390">
    <property type="component" value="Unassembled WGS sequence"/>
</dbReference>
<reference evidence="10" key="1">
    <citation type="journal article" date="2019" name="bioRxiv">
        <title>The Genome of the Zebra Mussel, Dreissena polymorpha: A Resource for Invasive Species Research.</title>
        <authorList>
            <person name="McCartney M.A."/>
            <person name="Auch B."/>
            <person name="Kono T."/>
            <person name="Mallez S."/>
            <person name="Zhang Y."/>
            <person name="Obille A."/>
            <person name="Becker A."/>
            <person name="Abrahante J.E."/>
            <person name="Garbe J."/>
            <person name="Badalamenti J.P."/>
            <person name="Herman A."/>
            <person name="Mangelson H."/>
            <person name="Liachko I."/>
            <person name="Sullivan S."/>
            <person name="Sone E.D."/>
            <person name="Koren S."/>
            <person name="Silverstein K.A.T."/>
            <person name="Beckman K.B."/>
            <person name="Gohl D.M."/>
        </authorList>
    </citation>
    <scope>NUCLEOTIDE SEQUENCE</scope>
    <source>
        <strain evidence="10">Duluth1</strain>
        <tissue evidence="10">Whole animal</tissue>
    </source>
</reference>
<dbReference type="GO" id="GO:0005886">
    <property type="term" value="C:plasma membrane"/>
    <property type="evidence" value="ECO:0007669"/>
    <property type="project" value="UniProtKB-SubCell"/>
</dbReference>
<dbReference type="PANTHER" id="PTHR24241">
    <property type="entry name" value="NEUROPEPTIDE RECEPTOR-RELATED G-PROTEIN COUPLED RECEPTOR"/>
    <property type="match status" value="1"/>
</dbReference>
<dbReference type="SUPFAM" id="SSF81321">
    <property type="entry name" value="Family A G protein-coupled receptor-like"/>
    <property type="match status" value="1"/>
</dbReference>
<evidence type="ECO:0000256" key="1">
    <source>
        <dbReference type="ARBA" id="ARBA00004651"/>
    </source>
</evidence>
<comment type="similarity">
    <text evidence="7">Belongs to the G-protein coupled receptor 1 family.</text>
</comment>
<keyword evidence="7" id="KW-0807">Transducer</keyword>
<comment type="subcellular location">
    <subcellularLocation>
        <location evidence="1">Cell membrane</location>
        <topology evidence="1">Multi-pass membrane protein</topology>
    </subcellularLocation>
</comment>
<evidence type="ECO:0000313" key="10">
    <source>
        <dbReference type="EMBL" id="KAH3837235.1"/>
    </source>
</evidence>
<proteinExistence type="inferred from homology"/>
<reference evidence="10" key="2">
    <citation type="submission" date="2020-11" db="EMBL/GenBank/DDBJ databases">
        <authorList>
            <person name="McCartney M.A."/>
            <person name="Auch B."/>
            <person name="Kono T."/>
            <person name="Mallez S."/>
            <person name="Becker A."/>
            <person name="Gohl D.M."/>
            <person name="Silverstein K.A.T."/>
            <person name="Koren S."/>
            <person name="Bechman K.B."/>
            <person name="Herman A."/>
            <person name="Abrahante J.E."/>
            <person name="Garbe J."/>
        </authorList>
    </citation>
    <scope>NUCLEOTIDE SEQUENCE</scope>
    <source>
        <strain evidence="10">Duluth1</strain>
        <tissue evidence="10">Whole animal</tissue>
    </source>
</reference>
<keyword evidence="7" id="KW-0297">G-protein coupled receptor</keyword>
<evidence type="ECO:0000256" key="3">
    <source>
        <dbReference type="ARBA" id="ARBA00022692"/>
    </source>
</evidence>
<evidence type="ECO:0000256" key="8">
    <source>
        <dbReference type="SAM" id="Phobius"/>
    </source>
</evidence>
<dbReference type="GO" id="GO:0042277">
    <property type="term" value="F:peptide binding"/>
    <property type="evidence" value="ECO:0007669"/>
    <property type="project" value="TreeGrafter"/>
</dbReference>
<dbReference type="Gene3D" id="1.20.1070.10">
    <property type="entry name" value="Rhodopsin 7-helix transmembrane proteins"/>
    <property type="match status" value="1"/>
</dbReference>
<dbReference type="GO" id="GO:0032870">
    <property type="term" value="P:cellular response to hormone stimulus"/>
    <property type="evidence" value="ECO:0007669"/>
    <property type="project" value="TreeGrafter"/>
</dbReference>
<comment type="caution">
    <text evidence="10">The sequence shown here is derived from an EMBL/GenBank/DDBJ whole genome shotgun (WGS) entry which is preliminary data.</text>
</comment>
<dbReference type="PROSITE" id="PS50262">
    <property type="entry name" value="G_PROTEIN_RECEP_F1_2"/>
    <property type="match status" value="1"/>
</dbReference>